<dbReference type="InterPro" id="IPR000600">
    <property type="entry name" value="ROK"/>
</dbReference>
<name>A0A810L7S5_9ACTN</name>
<dbReference type="RefSeq" id="WP_084131502.1">
    <property type="nucleotide sequence ID" value="NZ_AP023354.1"/>
</dbReference>
<keyword evidence="4" id="KW-1185">Reference proteome</keyword>
<dbReference type="KEGG" id="aser:Asera_42460"/>
<dbReference type="PANTHER" id="PTHR18964">
    <property type="entry name" value="ROK (REPRESSOR, ORF, KINASE) FAMILY"/>
    <property type="match status" value="1"/>
</dbReference>
<dbReference type="PANTHER" id="PTHR18964:SF149">
    <property type="entry name" value="BIFUNCTIONAL UDP-N-ACETYLGLUCOSAMINE 2-EPIMERASE_N-ACETYLMANNOSAMINE KINASE"/>
    <property type="match status" value="1"/>
</dbReference>
<evidence type="ECO:0000256" key="1">
    <source>
        <dbReference type="ARBA" id="ARBA00006479"/>
    </source>
</evidence>
<dbReference type="Pfam" id="PF00480">
    <property type="entry name" value="ROK"/>
    <property type="match status" value="1"/>
</dbReference>
<dbReference type="InterPro" id="IPR043129">
    <property type="entry name" value="ATPase_NBD"/>
</dbReference>
<evidence type="ECO:0000313" key="3">
    <source>
        <dbReference type="EMBL" id="BCJ30138.1"/>
    </source>
</evidence>
<dbReference type="OrthoDB" id="9795247at2"/>
<accession>A0A810L7S5</accession>
<protein>
    <submittedName>
        <fullName evidence="3">Glucokinase</fullName>
    </submittedName>
</protein>
<evidence type="ECO:0000313" key="4">
    <source>
        <dbReference type="Proteomes" id="UP000680750"/>
    </source>
</evidence>
<reference evidence="3" key="1">
    <citation type="submission" date="2020-08" db="EMBL/GenBank/DDBJ databases">
        <title>Whole genome shotgun sequence of Actinocatenispora sera NBRC 101916.</title>
        <authorList>
            <person name="Komaki H."/>
            <person name="Tamura T."/>
        </authorList>
    </citation>
    <scope>NUCLEOTIDE SEQUENCE</scope>
    <source>
        <strain evidence="3">NBRC 101916</strain>
    </source>
</reference>
<gene>
    <name evidence="3" type="primary">glk</name>
    <name evidence="3" type="ORF">Asera_42460</name>
</gene>
<proteinExistence type="inferred from homology"/>
<evidence type="ECO:0000256" key="2">
    <source>
        <dbReference type="SAM" id="MobiDB-lite"/>
    </source>
</evidence>
<comment type="similarity">
    <text evidence="1">Belongs to the ROK (NagC/XylR) family.</text>
</comment>
<organism evidence="3 4">
    <name type="scientific">Actinocatenispora sera</name>
    <dbReference type="NCBI Taxonomy" id="390989"/>
    <lineage>
        <taxon>Bacteria</taxon>
        <taxon>Bacillati</taxon>
        <taxon>Actinomycetota</taxon>
        <taxon>Actinomycetes</taxon>
        <taxon>Micromonosporales</taxon>
        <taxon>Micromonosporaceae</taxon>
        <taxon>Actinocatenispora</taxon>
    </lineage>
</organism>
<sequence length="328" mass="32752">MTEARQAGATAPRESREAGLPHGDNARTAGAGGDARLLGIDIGGTKIALAVSTVDGAVLGTDVVPTGAADGAEAILARLAAAGHALLSRAGGPATAVGAVGPGIIRPDGVALSPNISGWHQVRLAEELADRFGTPRVAVDNDVKAAGLAELRHGALRGADPGVFVSLGTGVAAAIAIGGRVLAGAHGAAGEFGYDLRTPDEPRAAADGYSPLERAVGGRGIAERALAVLGEPVTAARLFARTDPPARRLAGEVLAELAMHVVNLCIAVDPQRVAVGGGLTGIGTPLFTALRARLDAAVPFPPELVPARFRTDGALHGALALATDAYRS</sequence>
<feature type="region of interest" description="Disordered" evidence="2">
    <location>
        <begin position="1"/>
        <end position="28"/>
    </location>
</feature>
<dbReference type="SUPFAM" id="SSF53067">
    <property type="entry name" value="Actin-like ATPase domain"/>
    <property type="match status" value="1"/>
</dbReference>
<dbReference type="Gene3D" id="3.30.420.40">
    <property type="match status" value="2"/>
</dbReference>
<dbReference type="Proteomes" id="UP000680750">
    <property type="component" value="Chromosome"/>
</dbReference>
<dbReference type="EMBL" id="AP023354">
    <property type="protein sequence ID" value="BCJ30138.1"/>
    <property type="molecule type" value="Genomic_DNA"/>
</dbReference>
<dbReference type="AlphaFoldDB" id="A0A810L7S5"/>